<name>A0A3N4LIK6_9PEZI</name>
<dbReference type="STRING" id="1051890.A0A3N4LIK6"/>
<feature type="region of interest" description="Disordered" evidence="1">
    <location>
        <begin position="98"/>
        <end position="128"/>
    </location>
</feature>
<dbReference type="AlphaFoldDB" id="A0A3N4LIK6"/>
<dbReference type="Proteomes" id="UP000267821">
    <property type="component" value="Unassembled WGS sequence"/>
</dbReference>
<dbReference type="OrthoDB" id="21678at2759"/>
<dbReference type="EMBL" id="ML121551">
    <property type="protein sequence ID" value="RPB22596.1"/>
    <property type="molecule type" value="Genomic_DNA"/>
</dbReference>
<dbReference type="PROSITE" id="PS51505">
    <property type="entry name" value="SCA7"/>
    <property type="match status" value="1"/>
</dbReference>
<reference evidence="3 4" key="1">
    <citation type="journal article" date="2018" name="Nat. Ecol. Evol.">
        <title>Pezizomycetes genomes reveal the molecular basis of ectomycorrhizal truffle lifestyle.</title>
        <authorList>
            <person name="Murat C."/>
            <person name="Payen T."/>
            <person name="Noel B."/>
            <person name="Kuo A."/>
            <person name="Morin E."/>
            <person name="Chen J."/>
            <person name="Kohler A."/>
            <person name="Krizsan K."/>
            <person name="Balestrini R."/>
            <person name="Da Silva C."/>
            <person name="Montanini B."/>
            <person name="Hainaut M."/>
            <person name="Levati E."/>
            <person name="Barry K.W."/>
            <person name="Belfiori B."/>
            <person name="Cichocki N."/>
            <person name="Clum A."/>
            <person name="Dockter R.B."/>
            <person name="Fauchery L."/>
            <person name="Guy J."/>
            <person name="Iotti M."/>
            <person name="Le Tacon F."/>
            <person name="Lindquist E.A."/>
            <person name="Lipzen A."/>
            <person name="Malagnac F."/>
            <person name="Mello A."/>
            <person name="Molinier V."/>
            <person name="Miyauchi S."/>
            <person name="Poulain J."/>
            <person name="Riccioni C."/>
            <person name="Rubini A."/>
            <person name="Sitrit Y."/>
            <person name="Splivallo R."/>
            <person name="Traeger S."/>
            <person name="Wang M."/>
            <person name="Zifcakova L."/>
            <person name="Wipf D."/>
            <person name="Zambonelli A."/>
            <person name="Paolocci F."/>
            <person name="Nowrousian M."/>
            <person name="Ottonello S."/>
            <person name="Baldrian P."/>
            <person name="Spatafora J.W."/>
            <person name="Henrissat B."/>
            <person name="Nagy L.G."/>
            <person name="Aury J.M."/>
            <person name="Wincker P."/>
            <person name="Grigoriev I.V."/>
            <person name="Bonfante P."/>
            <person name="Martin F.M."/>
        </authorList>
    </citation>
    <scope>NUCLEOTIDE SEQUENCE [LARGE SCALE GENOMIC DNA]</scope>
    <source>
        <strain evidence="3 4">ATCC MYA-4762</strain>
    </source>
</reference>
<dbReference type="Pfam" id="PF08313">
    <property type="entry name" value="SCA7"/>
    <property type="match status" value="1"/>
</dbReference>
<gene>
    <name evidence="3" type="ORF">L211DRAFT_810748</name>
</gene>
<dbReference type="InterPro" id="IPR037804">
    <property type="entry name" value="SGF73"/>
</dbReference>
<feature type="compositionally biased region" description="Basic and acidic residues" evidence="1">
    <location>
        <begin position="36"/>
        <end position="51"/>
    </location>
</feature>
<keyword evidence="4" id="KW-1185">Reference proteome</keyword>
<organism evidence="3 4">
    <name type="scientific">Terfezia boudieri ATCC MYA-4762</name>
    <dbReference type="NCBI Taxonomy" id="1051890"/>
    <lineage>
        <taxon>Eukaryota</taxon>
        <taxon>Fungi</taxon>
        <taxon>Dikarya</taxon>
        <taxon>Ascomycota</taxon>
        <taxon>Pezizomycotina</taxon>
        <taxon>Pezizomycetes</taxon>
        <taxon>Pezizales</taxon>
        <taxon>Pezizaceae</taxon>
        <taxon>Terfezia</taxon>
    </lineage>
</organism>
<feature type="compositionally biased region" description="Basic and acidic residues" evidence="1">
    <location>
        <begin position="1"/>
        <end position="27"/>
    </location>
</feature>
<dbReference type="GO" id="GO:1904802">
    <property type="term" value="P:RITS complex assembly"/>
    <property type="evidence" value="ECO:0007669"/>
    <property type="project" value="TreeGrafter"/>
</dbReference>
<evidence type="ECO:0000313" key="3">
    <source>
        <dbReference type="EMBL" id="RPB22596.1"/>
    </source>
</evidence>
<dbReference type="InParanoid" id="A0A3N4LIK6"/>
<feature type="compositionally biased region" description="Low complexity" evidence="1">
    <location>
        <begin position="98"/>
        <end position="109"/>
    </location>
</feature>
<sequence>MAAKKGTGEPKKTKKQRLLEEKLAKEAKPKKKKEKPAKPEPKPKAPVDVEKQCGVPLPNGLLCARSLTCKSHSMGAKRAVMGRSQPYDVLLAAYQRKNQAKQQKAAINASGPHPDEPDGPSVPVDSDEETELVMAAVARVCPVPMVTQTFVPVRKKYQYLRMRDML</sequence>
<feature type="region of interest" description="Disordered" evidence="1">
    <location>
        <begin position="1"/>
        <end position="51"/>
    </location>
</feature>
<evidence type="ECO:0000313" key="4">
    <source>
        <dbReference type="Proteomes" id="UP000267821"/>
    </source>
</evidence>
<dbReference type="PANTHER" id="PTHR47805">
    <property type="entry name" value="SAGA-ASSOCIATED FACTOR 73"/>
    <property type="match status" value="1"/>
</dbReference>
<dbReference type="GO" id="GO:0000124">
    <property type="term" value="C:SAGA complex"/>
    <property type="evidence" value="ECO:0007669"/>
    <property type="project" value="InterPro"/>
</dbReference>
<accession>A0A3N4LIK6</accession>
<proteinExistence type="predicted"/>
<feature type="domain" description="SCA7" evidence="2">
    <location>
        <begin position="40"/>
        <end position="106"/>
    </location>
</feature>
<evidence type="ECO:0000256" key="1">
    <source>
        <dbReference type="SAM" id="MobiDB-lite"/>
    </source>
</evidence>
<evidence type="ECO:0000259" key="2">
    <source>
        <dbReference type="PROSITE" id="PS51505"/>
    </source>
</evidence>
<dbReference type="InterPro" id="IPR013243">
    <property type="entry name" value="SCA7_dom"/>
</dbReference>
<dbReference type="Gene3D" id="6.10.140.670">
    <property type="match status" value="1"/>
</dbReference>
<dbReference type="PANTHER" id="PTHR47805:SF1">
    <property type="entry name" value="SAGA-ASSOCIATED FACTOR 73"/>
    <property type="match status" value="1"/>
</dbReference>
<protein>
    <submittedName>
        <fullName evidence="3">SCA7-domain-containing protein</fullName>
    </submittedName>
</protein>
<feature type="non-terminal residue" evidence="3">
    <location>
        <position position="166"/>
    </location>
</feature>
<dbReference type="GO" id="GO:0006357">
    <property type="term" value="P:regulation of transcription by RNA polymerase II"/>
    <property type="evidence" value="ECO:0007669"/>
    <property type="project" value="TreeGrafter"/>
</dbReference>
<dbReference type="GO" id="GO:0031048">
    <property type="term" value="P:regulatory ncRNA-mediated heterochromatin formation"/>
    <property type="evidence" value="ECO:0007669"/>
    <property type="project" value="TreeGrafter"/>
</dbReference>